<dbReference type="Pfam" id="PF00725">
    <property type="entry name" value="3HCDH"/>
    <property type="match status" value="1"/>
</dbReference>
<keyword evidence="3 8" id="KW-0560">Oxidoreductase</keyword>
<dbReference type="EC" id="1.1.1.157" evidence="8"/>
<keyword evidence="5" id="KW-0812">Transmembrane</keyword>
<dbReference type="Gene3D" id="1.10.1040.10">
    <property type="entry name" value="N-(1-d-carboxylethyl)-l-norvaline Dehydrogenase, domain 2"/>
    <property type="match status" value="1"/>
</dbReference>
<dbReference type="Pfam" id="PF02737">
    <property type="entry name" value="3HCDH_N"/>
    <property type="match status" value="1"/>
</dbReference>
<dbReference type="InterPro" id="IPR036291">
    <property type="entry name" value="NAD(P)-bd_dom_sf"/>
</dbReference>
<dbReference type="InterPro" id="IPR022694">
    <property type="entry name" value="3-OHacyl-CoA_DH"/>
</dbReference>
<dbReference type="SUPFAM" id="SSF51735">
    <property type="entry name" value="NAD(P)-binding Rossmann-fold domains"/>
    <property type="match status" value="1"/>
</dbReference>
<accession>A0A8J7PG87</accession>
<name>A0A8J7PG87_9BACT</name>
<dbReference type="GO" id="GO:0006631">
    <property type="term" value="P:fatty acid metabolic process"/>
    <property type="evidence" value="ECO:0007669"/>
    <property type="project" value="InterPro"/>
</dbReference>
<gene>
    <name evidence="8" type="ORF">J0M35_11040</name>
</gene>
<dbReference type="PANTHER" id="PTHR48075">
    <property type="entry name" value="3-HYDROXYACYL-COA DEHYDROGENASE FAMILY PROTEIN"/>
    <property type="match status" value="1"/>
</dbReference>
<dbReference type="GO" id="GO:0008691">
    <property type="term" value="F:3-hydroxybutyryl-CoA dehydrogenase activity"/>
    <property type="evidence" value="ECO:0007669"/>
    <property type="project" value="UniProtKB-EC"/>
</dbReference>
<organism evidence="8 9">
    <name type="scientific">Candidatus Obscuribacter phosphatis</name>
    <dbReference type="NCBI Taxonomy" id="1906157"/>
    <lineage>
        <taxon>Bacteria</taxon>
        <taxon>Bacillati</taxon>
        <taxon>Candidatus Melainabacteria</taxon>
        <taxon>Candidatus Obscuribacterales</taxon>
        <taxon>Candidatus Obscuribacteraceae</taxon>
        <taxon>Candidatus Obscuribacter</taxon>
    </lineage>
</organism>
<dbReference type="InterPro" id="IPR008927">
    <property type="entry name" value="6-PGluconate_DH-like_C_sf"/>
</dbReference>
<dbReference type="AlphaFoldDB" id="A0A8J7PG87"/>
<dbReference type="PANTHER" id="PTHR48075:SF5">
    <property type="entry name" value="3-HYDROXYBUTYRYL-COA DEHYDROGENASE"/>
    <property type="match status" value="1"/>
</dbReference>
<evidence type="ECO:0000256" key="1">
    <source>
        <dbReference type="ARBA" id="ARBA00005086"/>
    </source>
</evidence>
<evidence type="ECO:0000256" key="3">
    <source>
        <dbReference type="ARBA" id="ARBA00023002"/>
    </source>
</evidence>
<proteinExistence type="inferred from homology"/>
<evidence type="ECO:0000256" key="4">
    <source>
        <dbReference type="PIRSR" id="PIRSR000105-1"/>
    </source>
</evidence>
<dbReference type="SUPFAM" id="SSF48179">
    <property type="entry name" value="6-phosphogluconate dehydrogenase C-terminal domain-like"/>
    <property type="match status" value="1"/>
</dbReference>
<comment type="caution">
    <text evidence="8">The sequence shown here is derived from an EMBL/GenBank/DDBJ whole genome shotgun (WGS) entry which is preliminary data.</text>
</comment>
<feature type="transmembrane region" description="Helical" evidence="5">
    <location>
        <begin position="6"/>
        <end position="27"/>
    </location>
</feature>
<evidence type="ECO:0000259" key="7">
    <source>
        <dbReference type="Pfam" id="PF02737"/>
    </source>
</evidence>
<evidence type="ECO:0000313" key="9">
    <source>
        <dbReference type="Proteomes" id="UP000664277"/>
    </source>
</evidence>
<feature type="domain" description="3-hydroxyacyl-CoA dehydrogenase C-terminal" evidence="6">
    <location>
        <begin position="191"/>
        <end position="287"/>
    </location>
</feature>
<dbReference type="InterPro" id="IPR013328">
    <property type="entry name" value="6PGD_dom2"/>
</dbReference>
<dbReference type="EMBL" id="JAFLCK010000014">
    <property type="protein sequence ID" value="MBN8660893.1"/>
    <property type="molecule type" value="Genomic_DNA"/>
</dbReference>
<dbReference type="PIRSF" id="PIRSF000105">
    <property type="entry name" value="HCDH"/>
    <property type="match status" value="1"/>
</dbReference>
<evidence type="ECO:0000259" key="6">
    <source>
        <dbReference type="Pfam" id="PF00725"/>
    </source>
</evidence>
<keyword evidence="5" id="KW-0472">Membrane</keyword>
<comment type="similarity">
    <text evidence="2">Belongs to the 3-hydroxyacyl-CoA dehydrogenase family.</text>
</comment>
<dbReference type="FunFam" id="3.40.50.720:FF:000009">
    <property type="entry name" value="Fatty oxidation complex, alpha subunit"/>
    <property type="match status" value="1"/>
</dbReference>
<keyword evidence="5" id="KW-1133">Transmembrane helix</keyword>
<dbReference type="Gene3D" id="3.40.50.720">
    <property type="entry name" value="NAD(P)-binding Rossmann-like Domain"/>
    <property type="match status" value="1"/>
</dbReference>
<dbReference type="InterPro" id="IPR006176">
    <property type="entry name" value="3-OHacyl-CoA_DH_NAD-bd"/>
</dbReference>
<sequence length="288" mass="31437">MAGSCSFPSVFIAGSGFMGSAIAFLIASKTSARVNVYDISEEQLAKAVQTVEKFGKSSVDKGFLTVEQFQDLKGRIHTTSSEQLAAHSDLVIEAIAENLEIKRDLFKRLDRICKPETIFASNTSSLPITALAAVTKRSKQFIGMHFFSPAHIMKLVELISGLDTSEETTAKVRAFGEELGKTIIHSKDFPGFITTRLGLVLINEAAFALMEGLSTAKEIDTGMTLGYNHPMGPLALADFIGLDICLHILETLYEGFGDTKYRPCPLIRQLVTAGHLGKKTGRGFYEYN</sequence>
<evidence type="ECO:0000256" key="2">
    <source>
        <dbReference type="ARBA" id="ARBA00009463"/>
    </source>
</evidence>
<feature type="site" description="Important for catalytic activity" evidence="4">
    <location>
        <position position="145"/>
    </location>
</feature>
<feature type="domain" description="3-hydroxyacyl-CoA dehydrogenase NAD binding" evidence="7">
    <location>
        <begin position="10"/>
        <end position="188"/>
    </location>
</feature>
<dbReference type="InterPro" id="IPR006108">
    <property type="entry name" value="3HC_DH_C"/>
</dbReference>
<evidence type="ECO:0000256" key="5">
    <source>
        <dbReference type="SAM" id="Phobius"/>
    </source>
</evidence>
<evidence type="ECO:0000313" key="8">
    <source>
        <dbReference type="EMBL" id="MBN8660893.1"/>
    </source>
</evidence>
<dbReference type="Proteomes" id="UP000664277">
    <property type="component" value="Unassembled WGS sequence"/>
</dbReference>
<dbReference type="GO" id="GO:0070403">
    <property type="term" value="F:NAD+ binding"/>
    <property type="evidence" value="ECO:0007669"/>
    <property type="project" value="InterPro"/>
</dbReference>
<reference evidence="8" key="1">
    <citation type="submission" date="2021-02" db="EMBL/GenBank/DDBJ databases">
        <title>Genome-Resolved Metagenomics of a Microbial Community Performing Photosynthetic Biological Nutrient Removal.</title>
        <authorList>
            <person name="Mcdaniel E.A."/>
        </authorList>
    </citation>
    <scope>NUCLEOTIDE SEQUENCE</scope>
    <source>
        <strain evidence="8">UWPOB_OBS1</strain>
    </source>
</reference>
<protein>
    <submittedName>
        <fullName evidence="8">3-hydroxybutyryl-CoA dehydrogenase</fullName>
        <ecNumber evidence="8">1.1.1.157</ecNumber>
    </submittedName>
</protein>
<comment type="pathway">
    <text evidence="1">Lipid metabolism; butanoate metabolism.</text>
</comment>